<keyword evidence="2" id="KW-1133">Transmembrane helix</keyword>
<feature type="region of interest" description="Disordered" evidence="1">
    <location>
        <begin position="198"/>
        <end position="225"/>
    </location>
</feature>
<name>A0ABT9T107_9GAMM</name>
<accession>A0ABT9T107</accession>
<protein>
    <submittedName>
        <fullName evidence="3">Colicin import membrane protein</fullName>
    </submittedName>
</protein>
<dbReference type="RefSeq" id="WP_306849583.1">
    <property type="nucleotide sequence ID" value="NZ_JAUSSK010000003.1"/>
</dbReference>
<keyword evidence="2" id="KW-0472">Membrane</keyword>
<feature type="compositionally biased region" description="Basic and acidic residues" evidence="1">
    <location>
        <begin position="118"/>
        <end position="165"/>
    </location>
</feature>
<evidence type="ECO:0000313" key="4">
    <source>
        <dbReference type="Proteomes" id="UP001237737"/>
    </source>
</evidence>
<feature type="region of interest" description="Disordered" evidence="1">
    <location>
        <begin position="67"/>
        <end position="165"/>
    </location>
</feature>
<dbReference type="Gene3D" id="3.30.1150.10">
    <property type="match status" value="1"/>
</dbReference>
<evidence type="ECO:0000313" key="3">
    <source>
        <dbReference type="EMBL" id="MDQ0009847.1"/>
    </source>
</evidence>
<comment type="caution">
    <text evidence="3">The sequence shown here is derived from an EMBL/GenBank/DDBJ whole genome shotgun (WGS) entry which is preliminary data.</text>
</comment>
<organism evidence="3 4">
    <name type="scientific">Luteibacter jiangsuensis</name>
    <dbReference type="NCBI Taxonomy" id="637577"/>
    <lineage>
        <taxon>Bacteria</taxon>
        <taxon>Pseudomonadati</taxon>
        <taxon>Pseudomonadota</taxon>
        <taxon>Gammaproteobacteria</taxon>
        <taxon>Lysobacterales</taxon>
        <taxon>Rhodanobacteraceae</taxon>
        <taxon>Luteibacter</taxon>
    </lineage>
</organism>
<feature type="transmembrane region" description="Helical" evidence="2">
    <location>
        <begin position="12"/>
        <end position="30"/>
    </location>
</feature>
<proteinExistence type="predicted"/>
<reference evidence="3 4" key="1">
    <citation type="submission" date="2023-07" db="EMBL/GenBank/DDBJ databases">
        <title>Sorghum-associated microbial communities from plants grown in Nebraska, USA.</title>
        <authorList>
            <person name="Schachtman D."/>
        </authorList>
    </citation>
    <scope>NUCLEOTIDE SEQUENCE [LARGE SCALE GENOMIC DNA]</scope>
    <source>
        <strain evidence="3 4">CC60</strain>
    </source>
</reference>
<gene>
    <name evidence="3" type="ORF">J2T07_002037</name>
</gene>
<dbReference type="Proteomes" id="UP001237737">
    <property type="component" value="Unassembled WGS sequence"/>
</dbReference>
<sequence>MENRNGTPRAVFLAALLHIGIVAFLGLAVIPCSDYEKWAEALGVPAEWNPLKCPAPLELPGQIIEATLVGPTGSPPPKATKVKPTPDTTPPPPVVPTPPPPQPEKPKVETLPPPPKQPDLKDQEKVVDDAVQKAEDAKRLQEEKQRQRQAELDAEQEQKKKEKQKEIDDIFKQLDAAKAQTKKADTTKKQAEQQLKDLQNAKDDGLPDLPPADQKQSGTNGRDTGKLGQYLAAIQNTVTSNWLRPDNMPNASCQVHIVQVPGGQVLSAKVDSSCPYDAAGRASIENAVLRAQPLPYQGFEDVFQRNLTFTFRPQ</sequence>
<evidence type="ECO:0000256" key="2">
    <source>
        <dbReference type="SAM" id="Phobius"/>
    </source>
</evidence>
<keyword evidence="4" id="KW-1185">Reference proteome</keyword>
<evidence type="ECO:0000256" key="1">
    <source>
        <dbReference type="SAM" id="MobiDB-lite"/>
    </source>
</evidence>
<dbReference type="Pfam" id="PF06519">
    <property type="entry name" value="TolA"/>
    <property type="match status" value="1"/>
</dbReference>
<dbReference type="InterPro" id="IPR014161">
    <property type="entry name" value="Tol-Pal_TolA"/>
</dbReference>
<dbReference type="SUPFAM" id="SSF74653">
    <property type="entry name" value="TolA/TonB C-terminal domain"/>
    <property type="match status" value="1"/>
</dbReference>
<dbReference type="EMBL" id="JAUSSK010000003">
    <property type="protein sequence ID" value="MDQ0009847.1"/>
    <property type="molecule type" value="Genomic_DNA"/>
</dbReference>
<feature type="compositionally biased region" description="Pro residues" evidence="1">
    <location>
        <begin position="87"/>
        <end position="103"/>
    </location>
</feature>
<keyword evidence="2" id="KW-0812">Transmembrane</keyword>